<accession>U6MS00</accession>
<sequence>MLLAYVRSPGEMARILRGTAPSLSSSHYYDPDTVARAKYFALVFCRLRAHAFRYNSVRFILEGFESYGVHAETQAHAFRYNSVRFILEGFESYDDYAETQGSPGRVCVERDE</sequence>
<gene>
    <name evidence="1" type="ORF">ENH_00028320</name>
</gene>
<evidence type="ECO:0000313" key="1">
    <source>
        <dbReference type="EMBL" id="CDJ66987.1"/>
    </source>
</evidence>
<reference evidence="1" key="2">
    <citation type="submission" date="2013-10" db="EMBL/GenBank/DDBJ databases">
        <authorList>
            <person name="Aslett M."/>
        </authorList>
    </citation>
    <scope>NUCLEOTIDE SEQUENCE [LARGE SCALE GENOMIC DNA]</scope>
    <source>
        <strain evidence="1">Houghton</strain>
    </source>
</reference>
<dbReference type="RefSeq" id="XP_013435454.1">
    <property type="nucleotide sequence ID" value="XM_013580000.1"/>
</dbReference>
<proteinExistence type="predicted"/>
<keyword evidence="2" id="KW-1185">Reference proteome</keyword>
<name>U6MS00_9EIME</name>
<organism evidence="1 2">
    <name type="scientific">Eimeria necatrix</name>
    <dbReference type="NCBI Taxonomy" id="51315"/>
    <lineage>
        <taxon>Eukaryota</taxon>
        <taxon>Sar</taxon>
        <taxon>Alveolata</taxon>
        <taxon>Apicomplexa</taxon>
        <taxon>Conoidasida</taxon>
        <taxon>Coccidia</taxon>
        <taxon>Eucoccidiorida</taxon>
        <taxon>Eimeriorina</taxon>
        <taxon>Eimeriidae</taxon>
        <taxon>Eimeria</taxon>
    </lineage>
</organism>
<dbReference type="VEuPathDB" id="ToxoDB:ENH_00028320"/>
<reference evidence="1" key="1">
    <citation type="submission" date="2013-10" db="EMBL/GenBank/DDBJ databases">
        <title>Genomic analysis of the causative agents of coccidiosis in chickens.</title>
        <authorList>
            <person name="Reid A.J."/>
            <person name="Blake D."/>
            <person name="Billington K."/>
            <person name="Browne H."/>
            <person name="Dunn M."/>
            <person name="Hung S."/>
            <person name="Kawahara F."/>
            <person name="Miranda-Saavedra D."/>
            <person name="Mourier T."/>
            <person name="Nagra H."/>
            <person name="Otto T.D."/>
            <person name="Rawlings N."/>
            <person name="Sanchez A."/>
            <person name="Sanders M."/>
            <person name="Subramaniam C."/>
            <person name="Tay Y."/>
            <person name="Dear P."/>
            <person name="Doerig C."/>
            <person name="Gruber A."/>
            <person name="Parkinson J."/>
            <person name="Shirley M."/>
            <person name="Wan K.L."/>
            <person name="Berriman M."/>
            <person name="Tomley F."/>
            <person name="Pain A."/>
        </authorList>
    </citation>
    <scope>NUCLEOTIDE SEQUENCE [LARGE SCALE GENOMIC DNA]</scope>
    <source>
        <strain evidence="1">Houghton</strain>
    </source>
</reference>
<evidence type="ECO:0000313" key="2">
    <source>
        <dbReference type="Proteomes" id="UP000030754"/>
    </source>
</evidence>
<dbReference type="EMBL" id="HG723950">
    <property type="protein sequence ID" value="CDJ66987.1"/>
    <property type="molecule type" value="Genomic_DNA"/>
</dbReference>
<dbReference type="AlphaFoldDB" id="U6MS00"/>
<dbReference type="Proteomes" id="UP000030754">
    <property type="component" value="Unassembled WGS sequence"/>
</dbReference>
<dbReference type="GeneID" id="25472998"/>
<protein>
    <submittedName>
        <fullName evidence="1">Uncharacterized protein</fullName>
    </submittedName>
</protein>